<dbReference type="InterPro" id="IPR005797">
    <property type="entry name" value="Cyt_b/b6_N"/>
</dbReference>
<dbReference type="AlphaFoldDB" id="A0A6G8QDF8"/>
<feature type="transmembrane region" description="Helical" evidence="7">
    <location>
        <begin position="70"/>
        <end position="93"/>
    </location>
</feature>
<dbReference type="PANTHER" id="PTHR19271">
    <property type="entry name" value="CYTOCHROME B"/>
    <property type="match status" value="1"/>
</dbReference>
<name>A0A6G8QDF8_9ACTN</name>
<feature type="transmembrane region" description="Helical" evidence="7">
    <location>
        <begin position="123"/>
        <end position="144"/>
    </location>
</feature>
<gene>
    <name evidence="9" type="ORF">GBA63_18860</name>
</gene>
<dbReference type="InterPro" id="IPR027387">
    <property type="entry name" value="Cytb/b6-like_sf"/>
</dbReference>
<dbReference type="SUPFAM" id="SSF81648">
    <property type="entry name" value="a domain/subunit of cytochrome bc1 complex (Ubiquinol-cytochrome c reductase)"/>
    <property type="match status" value="1"/>
</dbReference>
<dbReference type="PROSITE" id="PS51002">
    <property type="entry name" value="CYTB_NTER"/>
    <property type="match status" value="1"/>
</dbReference>
<dbReference type="KEGG" id="rub:GBA63_18860"/>
<evidence type="ECO:0000259" key="8">
    <source>
        <dbReference type="PROSITE" id="PS51002"/>
    </source>
</evidence>
<feature type="transmembrane region" description="Helical" evidence="7">
    <location>
        <begin position="219"/>
        <end position="240"/>
    </location>
</feature>
<dbReference type="PANTHER" id="PTHR19271:SF16">
    <property type="entry name" value="CYTOCHROME B"/>
    <property type="match status" value="1"/>
</dbReference>
<keyword evidence="7" id="KW-1133">Transmembrane helix</keyword>
<dbReference type="EMBL" id="CP045119">
    <property type="protein sequence ID" value="QIN84472.1"/>
    <property type="molecule type" value="Genomic_DNA"/>
</dbReference>
<sequence length="392" mass="42520">MALAPAAGQRRQDMAQDSEIARGDGTARSARTFTGAGQRGTRPGRLWGWIESRTGIRALAYAVPEHANTIWYILGGITFMAILISVASGVWIAQYYNPDPAAARESVLFIQNEALLGDVMRGIHIWSAYIAVIGAVLHMVRVFITASYKAPREVNWLVGVGLLGLIMFGAFFTGTVLRWDQEAYEAMVHNMELASLLGAFGGFFSDAFTTSVSMLPRLYIAHVSIVPLLLVFLLIAHIFLIKYHGISPTPAQEEAGEAPGGKLPKERQTASYATHARKMLGYGLVVLGLAGTLAVLLPGAIGAAPDPAMEITKPSPIYYWMYTPEAWFGVNGVLYAAIVFFGLLVLVPFLDRTPLRRLRRRPLMLGLGGVLVVALTVLTIITAVTPVVSHLE</sequence>
<feature type="transmembrane region" description="Helical" evidence="7">
    <location>
        <begin position="326"/>
        <end position="350"/>
    </location>
</feature>
<evidence type="ECO:0000256" key="3">
    <source>
        <dbReference type="ARBA" id="ARBA00016116"/>
    </source>
</evidence>
<dbReference type="GO" id="GO:0022904">
    <property type="term" value="P:respiratory electron transport chain"/>
    <property type="evidence" value="ECO:0007669"/>
    <property type="project" value="InterPro"/>
</dbReference>
<evidence type="ECO:0000313" key="10">
    <source>
        <dbReference type="Proteomes" id="UP000501452"/>
    </source>
</evidence>
<feature type="domain" description="Cytochrome b/b6 N-terminal region profile" evidence="8">
    <location>
        <begin position="46"/>
        <end position="250"/>
    </location>
</feature>
<feature type="transmembrane region" description="Helical" evidence="7">
    <location>
        <begin position="156"/>
        <end position="177"/>
    </location>
</feature>
<keyword evidence="10" id="KW-1185">Reference proteome</keyword>
<dbReference type="Proteomes" id="UP000501452">
    <property type="component" value="Chromosome"/>
</dbReference>
<dbReference type="InterPro" id="IPR036150">
    <property type="entry name" value="Cyt_b/b6_C_sf"/>
</dbReference>
<evidence type="ECO:0000256" key="6">
    <source>
        <dbReference type="SAM" id="MobiDB-lite"/>
    </source>
</evidence>
<protein>
    <recommendedName>
        <fullName evidence="3">Cytochrome bc1 complex cytochrome b subunit</fullName>
        <ecNumber evidence="2">7.1.1.8</ecNumber>
    </recommendedName>
    <alternativeName>
        <fullName evidence="5">Cytochrome bc1 reductase complex subunit QcrB</fullName>
    </alternativeName>
</protein>
<comment type="cofactor">
    <cofactor evidence="1">
        <name>heme</name>
        <dbReference type="ChEBI" id="CHEBI:30413"/>
    </cofactor>
</comment>
<feature type="region of interest" description="Disordered" evidence="6">
    <location>
        <begin position="1"/>
        <end position="40"/>
    </location>
</feature>
<evidence type="ECO:0000313" key="9">
    <source>
        <dbReference type="EMBL" id="QIN84472.1"/>
    </source>
</evidence>
<dbReference type="InterPro" id="IPR016174">
    <property type="entry name" value="Di-haem_cyt_TM"/>
</dbReference>
<evidence type="ECO:0000256" key="2">
    <source>
        <dbReference type="ARBA" id="ARBA00012951"/>
    </source>
</evidence>
<dbReference type="GO" id="GO:0016020">
    <property type="term" value="C:membrane"/>
    <property type="evidence" value="ECO:0007669"/>
    <property type="project" value="InterPro"/>
</dbReference>
<organism evidence="9 10">
    <name type="scientific">Rubrobacter tropicus</name>
    <dbReference type="NCBI Taxonomy" id="2653851"/>
    <lineage>
        <taxon>Bacteria</taxon>
        <taxon>Bacillati</taxon>
        <taxon>Actinomycetota</taxon>
        <taxon>Rubrobacteria</taxon>
        <taxon>Rubrobacterales</taxon>
        <taxon>Rubrobacteraceae</taxon>
        <taxon>Rubrobacter</taxon>
    </lineage>
</organism>
<evidence type="ECO:0000256" key="1">
    <source>
        <dbReference type="ARBA" id="ARBA00001971"/>
    </source>
</evidence>
<feature type="transmembrane region" description="Helical" evidence="7">
    <location>
        <begin position="280"/>
        <end position="301"/>
    </location>
</feature>
<reference evidence="9 10" key="1">
    <citation type="submission" date="2019-10" db="EMBL/GenBank/DDBJ databases">
        <title>Rubrobacter sp nov SCSIO 52090 isolated from a deep-sea sediment in the South China Sea.</title>
        <authorList>
            <person name="Chen R.W."/>
        </authorList>
    </citation>
    <scope>NUCLEOTIDE SEQUENCE [LARGE SCALE GENOMIC DNA]</scope>
    <source>
        <strain evidence="9 10">SCSIO 52909</strain>
    </source>
</reference>
<evidence type="ECO:0000256" key="5">
    <source>
        <dbReference type="ARBA" id="ARBA00029568"/>
    </source>
</evidence>
<evidence type="ECO:0000256" key="7">
    <source>
        <dbReference type="SAM" id="Phobius"/>
    </source>
</evidence>
<dbReference type="GO" id="GO:0016491">
    <property type="term" value="F:oxidoreductase activity"/>
    <property type="evidence" value="ECO:0007669"/>
    <property type="project" value="InterPro"/>
</dbReference>
<comment type="catalytic activity">
    <reaction evidence="4">
        <text>a quinol + 2 Fe(III)-[cytochrome c](out) = a quinone + 2 Fe(II)-[cytochrome c](out) + 2 H(+)(out)</text>
        <dbReference type="Rhea" id="RHEA:11484"/>
        <dbReference type="Rhea" id="RHEA-COMP:10350"/>
        <dbReference type="Rhea" id="RHEA-COMP:14399"/>
        <dbReference type="ChEBI" id="CHEBI:15378"/>
        <dbReference type="ChEBI" id="CHEBI:24646"/>
        <dbReference type="ChEBI" id="CHEBI:29033"/>
        <dbReference type="ChEBI" id="CHEBI:29034"/>
        <dbReference type="ChEBI" id="CHEBI:132124"/>
        <dbReference type="EC" id="7.1.1.8"/>
    </reaction>
</comment>
<dbReference type="EC" id="7.1.1.8" evidence="2"/>
<feature type="transmembrane region" description="Helical" evidence="7">
    <location>
        <begin position="362"/>
        <end position="384"/>
    </location>
</feature>
<accession>A0A6G8QDF8</accession>
<dbReference type="GO" id="GO:0008121">
    <property type="term" value="F:quinol-cytochrome-c reductase activity"/>
    <property type="evidence" value="ECO:0007669"/>
    <property type="project" value="UniProtKB-EC"/>
</dbReference>
<dbReference type="SUPFAM" id="SSF81342">
    <property type="entry name" value="Transmembrane di-heme cytochromes"/>
    <property type="match status" value="1"/>
</dbReference>
<proteinExistence type="predicted"/>
<keyword evidence="7" id="KW-0812">Transmembrane</keyword>
<feature type="compositionally biased region" description="Basic and acidic residues" evidence="6">
    <location>
        <begin position="10"/>
        <end position="22"/>
    </location>
</feature>
<evidence type="ECO:0000256" key="4">
    <source>
        <dbReference type="ARBA" id="ARBA00029351"/>
    </source>
</evidence>
<dbReference type="Pfam" id="PF00033">
    <property type="entry name" value="Cytochrome_B"/>
    <property type="match status" value="1"/>
</dbReference>
<dbReference type="Gene3D" id="1.20.810.10">
    <property type="entry name" value="Cytochrome Bc1 Complex, Chain C"/>
    <property type="match status" value="1"/>
</dbReference>
<keyword evidence="7" id="KW-0472">Membrane</keyword>